<reference evidence="11 12" key="1">
    <citation type="submission" date="2020-08" db="EMBL/GenBank/DDBJ databases">
        <title>Croceimicrobium hydrocarbonivorans gen. nov., sp. nov., a novel marine bacterium isolated from a bacterial consortium that degrades polyethylene terephthalate.</title>
        <authorList>
            <person name="Liu R."/>
        </authorList>
    </citation>
    <scope>NUCLEOTIDE SEQUENCE [LARGE SCALE GENOMIC DNA]</scope>
    <source>
        <strain evidence="11 12">A20-9</strain>
    </source>
</reference>
<keyword evidence="5" id="KW-0274">FAD</keyword>
<evidence type="ECO:0000256" key="1">
    <source>
        <dbReference type="ARBA" id="ARBA00001974"/>
    </source>
</evidence>
<protein>
    <submittedName>
        <fullName evidence="11">Phenylacetate-CoA oxygenase/reductase subunit PaaK</fullName>
    </submittedName>
</protein>
<dbReference type="NCBIfam" id="TIGR02160">
    <property type="entry name" value="PA_CoA_Oxy5"/>
    <property type="match status" value="1"/>
</dbReference>
<keyword evidence="8" id="KW-0411">Iron-sulfur</keyword>
<dbReference type="PRINTS" id="PR00371">
    <property type="entry name" value="FPNCR"/>
</dbReference>
<dbReference type="GO" id="GO:0050660">
    <property type="term" value="F:flavin adenine dinucleotide binding"/>
    <property type="evidence" value="ECO:0007669"/>
    <property type="project" value="TreeGrafter"/>
</dbReference>
<dbReference type="Proteomes" id="UP000516305">
    <property type="component" value="Chromosome"/>
</dbReference>
<feature type="domain" description="FAD-binding FR-type" evidence="10">
    <location>
        <begin position="25"/>
        <end position="129"/>
    </location>
</feature>
<dbReference type="EMBL" id="CP060139">
    <property type="protein sequence ID" value="QNR25798.1"/>
    <property type="molecule type" value="Genomic_DNA"/>
</dbReference>
<keyword evidence="12" id="KW-1185">Reference proteome</keyword>
<name>A0A7H0VJA0_9FLAO</name>
<keyword evidence="3" id="KW-0001">2Fe-2S</keyword>
<evidence type="ECO:0000313" key="11">
    <source>
        <dbReference type="EMBL" id="QNR25798.1"/>
    </source>
</evidence>
<evidence type="ECO:0000313" key="12">
    <source>
        <dbReference type="Proteomes" id="UP000516305"/>
    </source>
</evidence>
<dbReference type="Gene3D" id="3.40.50.80">
    <property type="entry name" value="Nucleotide-binding domain of ferredoxin-NADP reductase (FNR) module"/>
    <property type="match status" value="1"/>
</dbReference>
<evidence type="ECO:0000256" key="5">
    <source>
        <dbReference type="ARBA" id="ARBA00022827"/>
    </source>
</evidence>
<dbReference type="SUPFAM" id="SSF63380">
    <property type="entry name" value="Riboflavin synthase domain-like"/>
    <property type="match status" value="1"/>
</dbReference>
<dbReference type="GO" id="GO:0016491">
    <property type="term" value="F:oxidoreductase activity"/>
    <property type="evidence" value="ECO:0007669"/>
    <property type="project" value="UniProtKB-KW"/>
</dbReference>
<dbReference type="SUPFAM" id="SSF54292">
    <property type="entry name" value="2Fe-2S ferredoxin-like"/>
    <property type="match status" value="1"/>
</dbReference>
<evidence type="ECO:0000256" key="3">
    <source>
        <dbReference type="ARBA" id="ARBA00022714"/>
    </source>
</evidence>
<organism evidence="11 12">
    <name type="scientific">Croceimicrobium hydrocarbonivorans</name>
    <dbReference type="NCBI Taxonomy" id="2761580"/>
    <lineage>
        <taxon>Bacteria</taxon>
        <taxon>Pseudomonadati</taxon>
        <taxon>Bacteroidota</taxon>
        <taxon>Flavobacteriia</taxon>
        <taxon>Flavobacteriales</taxon>
        <taxon>Owenweeksiaceae</taxon>
        <taxon>Croceimicrobium</taxon>
    </lineage>
</organism>
<dbReference type="GO" id="GO:0046872">
    <property type="term" value="F:metal ion binding"/>
    <property type="evidence" value="ECO:0007669"/>
    <property type="project" value="UniProtKB-KW"/>
</dbReference>
<dbReference type="PROSITE" id="PS51085">
    <property type="entry name" value="2FE2S_FER_2"/>
    <property type="match status" value="1"/>
</dbReference>
<proteinExistence type="predicted"/>
<evidence type="ECO:0000256" key="4">
    <source>
        <dbReference type="ARBA" id="ARBA00022723"/>
    </source>
</evidence>
<feature type="domain" description="2Fe-2S ferredoxin-type" evidence="9">
    <location>
        <begin position="291"/>
        <end position="381"/>
    </location>
</feature>
<dbReference type="InterPro" id="IPR001709">
    <property type="entry name" value="Flavoprot_Pyr_Nucl_cyt_Rdtase"/>
</dbReference>
<evidence type="ECO:0000256" key="7">
    <source>
        <dbReference type="ARBA" id="ARBA00023004"/>
    </source>
</evidence>
<dbReference type="GO" id="GO:0010124">
    <property type="term" value="P:phenylacetate catabolic process"/>
    <property type="evidence" value="ECO:0007669"/>
    <property type="project" value="InterPro"/>
</dbReference>
<dbReference type="GO" id="GO:0051537">
    <property type="term" value="F:2 iron, 2 sulfur cluster binding"/>
    <property type="evidence" value="ECO:0007669"/>
    <property type="project" value="UniProtKB-KW"/>
</dbReference>
<dbReference type="AlphaFoldDB" id="A0A7H0VJA0"/>
<sequence>MLNFFKKVKKAPSSLFSAEKKHSRPTLHDLTVLDICRETPDCVSVAFEVPAELSEIYHFKPGQYLTLEAKIDGEAVRRSYSLCSSPFDGELRVAIKEVEGGKFSTWANQKLTVGTQMRVMTPEGNFTASIDPREKHNYVGFAAGSGITPVYSILKSVLENEPESTFTLFYGNKSAQSVIFKEQIEALKNQYMNRLEVHHVLSREDQGTDYLKGRIDALKCKVFAERFFDISEVDGYFLCGPEAMINGVSEELQSLGADKSRIHYELFNTPAQSLAGKTKVSSQEKSAKLDSKITVILDGDETHFDLNSDGDCILDAALDAGADVPYACKGAVCCTCRAKVIEGEVEMEMNYALEDDEVEDGYVLTCQSHPRTEKVVVSFDD</sequence>
<evidence type="ECO:0000256" key="6">
    <source>
        <dbReference type="ARBA" id="ARBA00023002"/>
    </source>
</evidence>
<keyword evidence="4" id="KW-0479">Metal-binding</keyword>
<dbReference type="SUPFAM" id="SSF52343">
    <property type="entry name" value="Ferredoxin reductase-like, C-terminal NADP-linked domain"/>
    <property type="match status" value="1"/>
</dbReference>
<keyword evidence="7" id="KW-0408">Iron</keyword>
<dbReference type="Gene3D" id="2.40.30.10">
    <property type="entry name" value="Translation factors"/>
    <property type="match status" value="1"/>
</dbReference>
<dbReference type="InterPro" id="IPR012675">
    <property type="entry name" value="Beta-grasp_dom_sf"/>
</dbReference>
<dbReference type="CDD" id="cd00207">
    <property type="entry name" value="fer2"/>
    <property type="match status" value="1"/>
</dbReference>
<dbReference type="PANTHER" id="PTHR47354">
    <property type="entry name" value="NADH OXIDOREDUCTASE HCR"/>
    <property type="match status" value="1"/>
</dbReference>
<keyword evidence="6" id="KW-0560">Oxidoreductase</keyword>
<dbReference type="InterPro" id="IPR036010">
    <property type="entry name" value="2Fe-2S_ferredoxin-like_sf"/>
</dbReference>
<dbReference type="PRINTS" id="PR00406">
    <property type="entry name" value="CYTB5RDTASE"/>
</dbReference>
<dbReference type="InterPro" id="IPR008333">
    <property type="entry name" value="Cbr1-like_FAD-bd_dom"/>
</dbReference>
<evidence type="ECO:0000256" key="2">
    <source>
        <dbReference type="ARBA" id="ARBA00022630"/>
    </source>
</evidence>
<accession>A0A7H0VJA0</accession>
<dbReference type="InterPro" id="IPR017938">
    <property type="entry name" value="Riboflavin_synthase-like_b-brl"/>
</dbReference>
<dbReference type="KEGG" id="chyd:H4K34_08130"/>
<dbReference type="PANTHER" id="PTHR47354:SF8">
    <property type="entry name" value="1,2-PHENYLACETYL-COA EPOXIDASE, SUBUNIT E"/>
    <property type="match status" value="1"/>
</dbReference>
<dbReference type="InterPro" id="IPR001041">
    <property type="entry name" value="2Fe-2S_ferredoxin-type"/>
</dbReference>
<dbReference type="InterPro" id="IPR017927">
    <property type="entry name" value="FAD-bd_FR_type"/>
</dbReference>
<dbReference type="Pfam" id="PF00175">
    <property type="entry name" value="NAD_binding_1"/>
    <property type="match status" value="1"/>
</dbReference>
<evidence type="ECO:0000259" key="9">
    <source>
        <dbReference type="PROSITE" id="PS51085"/>
    </source>
</evidence>
<dbReference type="CDD" id="cd06214">
    <property type="entry name" value="PA_degradation_oxidoreductase_like"/>
    <property type="match status" value="1"/>
</dbReference>
<gene>
    <name evidence="11" type="primary">paaK</name>
    <name evidence="11" type="ORF">H4K34_08130</name>
</gene>
<evidence type="ECO:0000256" key="8">
    <source>
        <dbReference type="ARBA" id="ARBA00023014"/>
    </source>
</evidence>
<keyword evidence="2" id="KW-0285">Flavoprotein</keyword>
<dbReference type="RefSeq" id="WP_210760323.1">
    <property type="nucleotide sequence ID" value="NZ_CP060139.1"/>
</dbReference>
<dbReference type="PROSITE" id="PS51384">
    <property type="entry name" value="FAD_FR"/>
    <property type="match status" value="1"/>
</dbReference>
<comment type="cofactor">
    <cofactor evidence="1">
        <name>FAD</name>
        <dbReference type="ChEBI" id="CHEBI:57692"/>
    </cofactor>
</comment>
<dbReference type="InterPro" id="IPR050415">
    <property type="entry name" value="MRET"/>
</dbReference>
<evidence type="ECO:0000259" key="10">
    <source>
        <dbReference type="PROSITE" id="PS51384"/>
    </source>
</evidence>
<dbReference type="Pfam" id="PF00970">
    <property type="entry name" value="FAD_binding_6"/>
    <property type="match status" value="1"/>
</dbReference>
<dbReference type="Pfam" id="PF00111">
    <property type="entry name" value="Fer2"/>
    <property type="match status" value="1"/>
</dbReference>
<dbReference type="InterPro" id="IPR001433">
    <property type="entry name" value="OxRdtase_FAD/NAD-bd"/>
</dbReference>
<dbReference type="Gene3D" id="3.10.20.30">
    <property type="match status" value="1"/>
</dbReference>
<dbReference type="InterPro" id="IPR039261">
    <property type="entry name" value="FNR_nucleotide-bd"/>
</dbReference>
<dbReference type="InterPro" id="IPR011884">
    <property type="entry name" value="PaaE"/>
</dbReference>